<dbReference type="Gene3D" id="1.20.1420.10">
    <property type="entry name" value="Talin, central domain"/>
    <property type="match status" value="1"/>
</dbReference>
<organism evidence="10 11">
    <name type="scientific">Monoraphidium neglectum</name>
    <dbReference type="NCBI Taxonomy" id="145388"/>
    <lineage>
        <taxon>Eukaryota</taxon>
        <taxon>Viridiplantae</taxon>
        <taxon>Chlorophyta</taxon>
        <taxon>core chlorophytes</taxon>
        <taxon>Chlorophyceae</taxon>
        <taxon>CS clade</taxon>
        <taxon>Sphaeropleales</taxon>
        <taxon>Selenastraceae</taxon>
        <taxon>Monoraphidium</taxon>
    </lineage>
</organism>
<evidence type="ECO:0000256" key="1">
    <source>
        <dbReference type="ARBA" id="ARBA00004123"/>
    </source>
</evidence>
<evidence type="ECO:0000259" key="8">
    <source>
        <dbReference type="Pfam" id="PF13324"/>
    </source>
</evidence>
<dbReference type="PANTHER" id="PTHR15492">
    <property type="entry name" value="CYCLIN D1-BINDING PROTEIN 1"/>
    <property type="match status" value="1"/>
</dbReference>
<feature type="domain" description="Cyclin-D1-binding protein 1-like N-terminal" evidence="8">
    <location>
        <begin position="42"/>
        <end position="179"/>
    </location>
</feature>
<evidence type="ECO:0000256" key="3">
    <source>
        <dbReference type="ARBA" id="ARBA00008940"/>
    </source>
</evidence>
<proteinExistence type="inferred from homology"/>
<evidence type="ECO:0000256" key="5">
    <source>
        <dbReference type="ARBA" id="ARBA00023242"/>
    </source>
</evidence>
<accession>A0A0D2MXZ7</accession>
<name>A0A0D2MXZ7_9CHLO</name>
<dbReference type="GO" id="GO:0005634">
    <property type="term" value="C:nucleus"/>
    <property type="evidence" value="ECO:0007669"/>
    <property type="project" value="UniProtKB-SubCell"/>
</dbReference>
<feature type="region of interest" description="Disordered" evidence="7">
    <location>
        <begin position="177"/>
        <end position="205"/>
    </location>
</feature>
<comment type="subcellular location">
    <subcellularLocation>
        <location evidence="2">Cytoplasm</location>
    </subcellularLocation>
    <subcellularLocation>
        <location evidence="1">Nucleus</location>
    </subcellularLocation>
</comment>
<dbReference type="Proteomes" id="UP000054498">
    <property type="component" value="Unassembled WGS sequence"/>
</dbReference>
<evidence type="ECO:0000256" key="7">
    <source>
        <dbReference type="SAM" id="MobiDB-lite"/>
    </source>
</evidence>
<evidence type="ECO:0000256" key="2">
    <source>
        <dbReference type="ARBA" id="ARBA00004496"/>
    </source>
</evidence>
<gene>
    <name evidence="10" type="ORF">MNEG_0604</name>
</gene>
<evidence type="ECO:0000256" key="4">
    <source>
        <dbReference type="ARBA" id="ARBA00022490"/>
    </source>
</evidence>
<dbReference type="GO" id="GO:0005737">
    <property type="term" value="C:cytoplasm"/>
    <property type="evidence" value="ECO:0007669"/>
    <property type="project" value="UniProtKB-SubCell"/>
</dbReference>
<dbReference type="InterPro" id="IPR026907">
    <property type="entry name" value="GCIP-like"/>
</dbReference>
<protein>
    <submittedName>
        <fullName evidence="10">Uncharacterized protein</fullName>
    </submittedName>
</protein>
<evidence type="ECO:0000313" key="11">
    <source>
        <dbReference type="Proteomes" id="UP000054498"/>
    </source>
</evidence>
<evidence type="ECO:0000259" key="9">
    <source>
        <dbReference type="Pfam" id="PF20936"/>
    </source>
</evidence>
<keyword evidence="6" id="KW-0131">Cell cycle</keyword>
<reference evidence="10 11" key="1">
    <citation type="journal article" date="2013" name="BMC Genomics">
        <title>Reconstruction of the lipid metabolism for the microalga Monoraphidium neglectum from its genome sequence reveals characteristics suitable for biofuel production.</title>
        <authorList>
            <person name="Bogen C."/>
            <person name="Al-Dilaimi A."/>
            <person name="Albersmeier A."/>
            <person name="Wichmann J."/>
            <person name="Grundmann M."/>
            <person name="Rupp O."/>
            <person name="Lauersen K.J."/>
            <person name="Blifernez-Klassen O."/>
            <person name="Kalinowski J."/>
            <person name="Goesmann A."/>
            <person name="Mussgnug J.H."/>
            <person name="Kruse O."/>
        </authorList>
    </citation>
    <scope>NUCLEOTIDE SEQUENCE [LARGE SCALE GENOMIC DNA]</scope>
    <source>
        <strain evidence="10 11">SAG 48.87</strain>
    </source>
</reference>
<feature type="domain" description="Cyclin-D1-binding protein 1-like C-terminal" evidence="9">
    <location>
        <begin position="267"/>
        <end position="365"/>
    </location>
</feature>
<comment type="similarity">
    <text evidence="3">Belongs to the CCNDBP1 family.</text>
</comment>
<dbReference type="Pfam" id="PF13324">
    <property type="entry name" value="GCIP_N"/>
    <property type="match status" value="1"/>
</dbReference>
<dbReference type="RefSeq" id="XP_013906374.1">
    <property type="nucleotide sequence ID" value="XM_014050920.1"/>
</dbReference>
<evidence type="ECO:0000313" key="10">
    <source>
        <dbReference type="EMBL" id="KIZ07355.1"/>
    </source>
</evidence>
<dbReference type="Gene3D" id="1.20.1410.10">
    <property type="entry name" value="I/LWEQ domain"/>
    <property type="match status" value="1"/>
</dbReference>
<dbReference type="InterPro" id="IPR049317">
    <property type="entry name" value="GCIP-like_N"/>
</dbReference>
<dbReference type="InterPro" id="IPR049318">
    <property type="entry name" value="GCIP_C"/>
</dbReference>
<dbReference type="KEGG" id="mng:MNEG_0604"/>
<dbReference type="STRING" id="145388.A0A0D2MXZ7"/>
<dbReference type="AlphaFoldDB" id="A0A0D2MXZ7"/>
<dbReference type="OrthoDB" id="41588at2759"/>
<dbReference type="Pfam" id="PF20936">
    <property type="entry name" value="GCIP_C"/>
    <property type="match status" value="1"/>
</dbReference>
<keyword evidence="11" id="KW-1185">Reference proteome</keyword>
<dbReference type="GeneID" id="25726722"/>
<dbReference type="PANTHER" id="PTHR15492:SF1">
    <property type="entry name" value="CYCLIN-D1-BINDING PROTEIN 1"/>
    <property type="match status" value="1"/>
</dbReference>
<keyword evidence="4" id="KW-0963">Cytoplasm</keyword>
<dbReference type="EMBL" id="KK100270">
    <property type="protein sequence ID" value="KIZ07355.1"/>
    <property type="molecule type" value="Genomic_DNA"/>
</dbReference>
<sequence length="415" mass="40516">MPGHALLEVTGSAQSTLQAALDALGQRAVASEQRDVPSKRDVVAAAERVKSDAAKVGVMCGEAGAPSLAPDVAASLVGALQQSCLVLCAAFYALSGAAAGATLRKDVKKLAGGVVQPCIGLLRAMEGGGDLKRAIGNVWGGCDAVAKAALDNKGALFKALAGVMAVLKDTLREMQELEEGDGGGGGGSGYESDDDAGSSEAGAAAGGASTAGSACRGGGGSGGSGGAASAQGGGGANGDAAAVVGAGDTSGRLHNLRELADLDFEAGELSGRERELLSSCRALMESAAAVVKAFGRALLQESALTAGVSGPGGGEALEGWESSLFHARNLQRCVEDLGAAMYPPQDAEEVSSAADGVATTIELMIDECPAADAVGGELAALGRQLAEARERVERAAVAAAAAPVGEGGAQAVAGT</sequence>
<keyword evidence="5" id="KW-0539">Nucleus</keyword>
<evidence type="ECO:0000256" key="6">
    <source>
        <dbReference type="ARBA" id="ARBA00023306"/>
    </source>
</evidence>